<keyword evidence="3" id="KW-0732">Signal</keyword>
<evidence type="ECO:0000256" key="1">
    <source>
        <dbReference type="SAM" id="Coils"/>
    </source>
</evidence>
<feature type="coiled-coil region" evidence="1">
    <location>
        <begin position="39"/>
        <end position="108"/>
    </location>
</feature>
<keyword evidence="5" id="KW-1185">Reference proteome</keyword>
<evidence type="ECO:0000313" key="4">
    <source>
        <dbReference type="EMBL" id="PNV75145.1"/>
    </source>
</evidence>
<evidence type="ECO:0000256" key="3">
    <source>
        <dbReference type="SAM" id="SignalP"/>
    </source>
</evidence>
<dbReference type="Proteomes" id="UP000094669">
    <property type="component" value="Unassembled WGS sequence"/>
</dbReference>
<keyword evidence="2" id="KW-1133">Transmembrane helix</keyword>
<feature type="signal peptide" evidence="3">
    <location>
        <begin position="1"/>
        <end position="23"/>
    </location>
</feature>
<name>A0ABX4YIP6_9LEPT</name>
<reference evidence="4" key="1">
    <citation type="submission" date="2018-01" db="EMBL/GenBank/DDBJ databases">
        <title>Genomic characterization of Leptospira inadai serogroup Lyme isolated from captured rat in Brazil and comparative analysis with human reference strain.</title>
        <authorList>
            <person name="Moreno L.Z."/>
            <person name="Loureiro A.P."/>
            <person name="Miraglia F."/>
            <person name="Kremer F.S."/>
            <person name="Eslabao M.R."/>
            <person name="Dellagostin O.A."/>
            <person name="Lilenbaum W."/>
            <person name="Moreno A.M."/>
        </authorList>
    </citation>
    <scope>NUCLEOTIDE SEQUENCE [LARGE SCALE GENOMIC DNA]</scope>
    <source>
        <strain evidence="4">M34/99</strain>
    </source>
</reference>
<proteinExistence type="predicted"/>
<evidence type="ECO:0008006" key="6">
    <source>
        <dbReference type="Google" id="ProtNLM"/>
    </source>
</evidence>
<sequence>MKRWKTRKTFLIATFVIFSSSFADLLPENSGSVEKSGEIKELKKKNWRLDHENSILKDELKQAKENETVLDAEKRASDRALDANQKVIEALKLKSEEEKAKQKRYEAKIAWIQRSFYLPGAGHFATGEFGNGLTWASVVYGLAALDIGSYVQLQEQRKSLDSAQAWNIPERSDRSHRYHETENRVNLFLLLTGILYFLNIIDSVYLISPSPSMGMSQKPIRLQLIPSEYKFAERQIGTTTLNTDYSLDFRVMVSF</sequence>
<accession>A0ABX4YIP6</accession>
<organism evidence="4 5">
    <name type="scientific">Leptospira inadai serovar Lyme</name>
    <dbReference type="NCBI Taxonomy" id="293084"/>
    <lineage>
        <taxon>Bacteria</taxon>
        <taxon>Pseudomonadati</taxon>
        <taxon>Spirochaetota</taxon>
        <taxon>Spirochaetia</taxon>
        <taxon>Leptospirales</taxon>
        <taxon>Leptospiraceae</taxon>
        <taxon>Leptospira</taxon>
    </lineage>
</organism>
<gene>
    <name evidence="4" type="ORF">BES34_009620</name>
</gene>
<feature type="transmembrane region" description="Helical" evidence="2">
    <location>
        <begin position="187"/>
        <end position="208"/>
    </location>
</feature>
<dbReference type="RefSeq" id="WP_010411688.1">
    <property type="nucleotide sequence ID" value="NZ_MCRM02000008.1"/>
</dbReference>
<protein>
    <recommendedName>
        <fullName evidence="6">DUF5683 domain-containing protein</fullName>
    </recommendedName>
</protein>
<keyword evidence="2" id="KW-0812">Transmembrane</keyword>
<keyword evidence="1" id="KW-0175">Coiled coil</keyword>
<dbReference type="EMBL" id="MCRM02000008">
    <property type="protein sequence ID" value="PNV75145.1"/>
    <property type="molecule type" value="Genomic_DNA"/>
</dbReference>
<comment type="caution">
    <text evidence="4">The sequence shown here is derived from an EMBL/GenBank/DDBJ whole genome shotgun (WGS) entry which is preliminary data.</text>
</comment>
<evidence type="ECO:0000313" key="5">
    <source>
        <dbReference type="Proteomes" id="UP000094669"/>
    </source>
</evidence>
<keyword evidence="2" id="KW-0472">Membrane</keyword>
<feature type="chain" id="PRO_5046404619" description="DUF5683 domain-containing protein" evidence="3">
    <location>
        <begin position="24"/>
        <end position="255"/>
    </location>
</feature>
<evidence type="ECO:0000256" key="2">
    <source>
        <dbReference type="SAM" id="Phobius"/>
    </source>
</evidence>